<dbReference type="InterPro" id="IPR022761">
    <property type="entry name" value="Fumarate_lyase_N"/>
</dbReference>
<dbReference type="EC" id="4.3.2.1" evidence="2 5"/>
<comment type="similarity">
    <text evidence="5">Belongs to the lyase 1 family. Argininosuccinate lyase subfamily.</text>
</comment>
<evidence type="ECO:0000256" key="3">
    <source>
        <dbReference type="ARBA" id="ARBA00022571"/>
    </source>
</evidence>
<dbReference type="Pfam" id="PF00206">
    <property type="entry name" value="Lyase_1"/>
    <property type="match status" value="1"/>
</dbReference>
<dbReference type="SUPFAM" id="SSF48557">
    <property type="entry name" value="L-aspartase-like"/>
    <property type="match status" value="1"/>
</dbReference>
<gene>
    <name evidence="5 8" type="primary">argH</name>
    <name evidence="8" type="ORF">VLY81_04135</name>
</gene>
<dbReference type="PANTHER" id="PTHR43814">
    <property type="entry name" value="ARGININOSUCCINATE LYASE"/>
    <property type="match status" value="1"/>
</dbReference>
<evidence type="ECO:0000313" key="9">
    <source>
        <dbReference type="Proteomes" id="UP001333102"/>
    </source>
</evidence>
<dbReference type="PRINTS" id="PR00145">
    <property type="entry name" value="ARGSUCLYASE"/>
</dbReference>
<dbReference type="NCBIfam" id="TIGR00838">
    <property type="entry name" value="argH"/>
    <property type="match status" value="1"/>
</dbReference>
<evidence type="ECO:0000256" key="2">
    <source>
        <dbReference type="ARBA" id="ARBA00012338"/>
    </source>
</evidence>
<dbReference type="GO" id="GO:0004056">
    <property type="term" value="F:argininosuccinate lyase activity"/>
    <property type="evidence" value="ECO:0007669"/>
    <property type="project" value="UniProtKB-EC"/>
</dbReference>
<dbReference type="RefSeq" id="WP_324669765.1">
    <property type="nucleotide sequence ID" value="NZ_CP141614.1"/>
</dbReference>
<dbReference type="Gene3D" id="1.20.200.10">
    <property type="entry name" value="Fumarase/aspartase (Central domain)"/>
    <property type="match status" value="1"/>
</dbReference>
<evidence type="ECO:0000313" key="8">
    <source>
        <dbReference type="EMBL" id="WRP15362.1"/>
    </source>
</evidence>
<dbReference type="InterPro" id="IPR000362">
    <property type="entry name" value="Fumarate_lyase_fam"/>
</dbReference>
<feature type="domain" description="Fumarate lyase N-terminal" evidence="6">
    <location>
        <begin position="4"/>
        <end position="298"/>
    </location>
</feature>
<evidence type="ECO:0000256" key="5">
    <source>
        <dbReference type="HAMAP-Rule" id="MF_00006"/>
    </source>
</evidence>
<dbReference type="Proteomes" id="UP001333102">
    <property type="component" value="Chromosome"/>
</dbReference>
<accession>A0ABZ1BRF0</accession>
<keyword evidence="5" id="KW-0028">Amino-acid biosynthesis</keyword>
<dbReference type="InterPro" id="IPR029419">
    <property type="entry name" value="Arg_succ_lyase_C"/>
</dbReference>
<dbReference type="InterPro" id="IPR009049">
    <property type="entry name" value="Argininosuccinate_lyase"/>
</dbReference>
<comment type="catalytic activity">
    <reaction evidence="5">
        <text>2-(N(omega)-L-arginino)succinate = fumarate + L-arginine</text>
        <dbReference type="Rhea" id="RHEA:24020"/>
        <dbReference type="ChEBI" id="CHEBI:29806"/>
        <dbReference type="ChEBI" id="CHEBI:32682"/>
        <dbReference type="ChEBI" id="CHEBI:57472"/>
        <dbReference type="EC" id="4.3.2.1"/>
    </reaction>
</comment>
<feature type="domain" description="Argininosuccinate lyase C-terminal" evidence="7">
    <location>
        <begin position="361"/>
        <end position="427"/>
    </location>
</feature>
<dbReference type="EMBL" id="CP141614">
    <property type="protein sequence ID" value="WRP15362.1"/>
    <property type="molecule type" value="Genomic_DNA"/>
</dbReference>
<dbReference type="PROSITE" id="PS00163">
    <property type="entry name" value="FUMARATE_LYASES"/>
    <property type="match status" value="1"/>
</dbReference>
<dbReference type="InterPro" id="IPR020557">
    <property type="entry name" value="Fumarate_lyase_CS"/>
</dbReference>
<keyword evidence="5" id="KW-0963">Cytoplasm</keyword>
<dbReference type="Gene3D" id="1.10.275.10">
    <property type="entry name" value="Fumarase/aspartase (N-terminal domain)"/>
    <property type="match status" value="1"/>
</dbReference>
<dbReference type="InterPro" id="IPR008948">
    <property type="entry name" value="L-Aspartase-like"/>
</dbReference>
<sequence>MWGGRFSEGPDELLRRYTTSLPYDRRLWPHDLQQSVAHARMLGRQGIIPAQDAQRIVQGLEALAAEVRERPELLQGPDEDVHSALERLLVERIGPSGLRLHTARSRNDQVATDLRLYARAQLDRLDEAAGRLQEALLARAEEEAGTVMPGLTHLQPAQPVTLGHHLMAYVEMLFRDRDRLREARRRANVLPLGSGALAGAAFPVDRETVARELGFDQVSANSLDAVSDRDFACDLLYACSLLMVHLSRLGEELVLWNHPAFGFVELPDRLATGSSMMPQKKNPDAAELMRGRAGRVAGHLVALLMVLKGLPLAYNRDLQEDKEGLFDAVDQTLLSLQMATELIRSVRFRRDRMRAACTGDLLATELADYLTRRGMPFREAHAVVGRIVADLQGTGRTLDRLTVDELRRYSPLFAADAAQCLDVEAALRARRVVGGTAPDSVREAIAAARARLRRMASRQAQAAS</sequence>
<dbReference type="PANTHER" id="PTHR43814:SF1">
    <property type="entry name" value="ARGININOSUCCINATE LYASE"/>
    <property type="match status" value="1"/>
</dbReference>
<evidence type="ECO:0000259" key="6">
    <source>
        <dbReference type="Pfam" id="PF00206"/>
    </source>
</evidence>
<reference evidence="9" key="1">
    <citation type="submission" date="2023-12" db="EMBL/GenBank/DDBJ databases">
        <title>Novel isolates from deep terrestrial aquifers shed light on the physiology and ecology of the class Limnochordia.</title>
        <authorList>
            <person name="Karnachuk O.V."/>
            <person name="Lukina A.P."/>
            <person name="Avakyan M.R."/>
            <person name="Kadnikov V."/>
            <person name="Begmatov S."/>
            <person name="Beletsky A.V."/>
            <person name="Mardanov A.V."/>
            <person name="Ravin N.V."/>
        </authorList>
    </citation>
    <scope>NUCLEOTIDE SEQUENCE [LARGE SCALE GENOMIC DNA]</scope>
    <source>
        <strain evidence="9">LN</strain>
    </source>
</reference>
<keyword evidence="9" id="KW-1185">Reference proteome</keyword>
<dbReference type="InterPro" id="IPR024083">
    <property type="entry name" value="Fumarase/histidase_N"/>
</dbReference>
<organism evidence="8 9">
    <name type="scientific">Geochorda subterranea</name>
    <dbReference type="NCBI Taxonomy" id="3109564"/>
    <lineage>
        <taxon>Bacteria</taxon>
        <taxon>Bacillati</taxon>
        <taxon>Bacillota</taxon>
        <taxon>Limnochordia</taxon>
        <taxon>Limnochordales</taxon>
        <taxon>Geochordaceae</taxon>
        <taxon>Geochorda</taxon>
    </lineage>
</organism>
<name>A0ABZ1BRF0_9FIRM</name>
<protein>
    <recommendedName>
        <fullName evidence="2 5">Argininosuccinate lyase</fullName>
        <shortName evidence="5">ASAL</shortName>
        <ecNumber evidence="2 5">4.3.2.1</ecNumber>
    </recommendedName>
    <alternativeName>
        <fullName evidence="5">Arginosuccinase</fullName>
    </alternativeName>
</protein>
<keyword evidence="3 5" id="KW-0055">Arginine biosynthesis</keyword>
<comment type="pathway">
    <text evidence="1 5">Amino-acid biosynthesis; L-arginine biosynthesis; L-arginine from L-ornithine and carbamoyl phosphate: step 3/3.</text>
</comment>
<dbReference type="CDD" id="cd01359">
    <property type="entry name" value="Argininosuccinate_lyase"/>
    <property type="match status" value="1"/>
</dbReference>
<evidence type="ECO:0000259" key="7">
    <source>
        <dbReference type="Pfam" id="PF14698"/>
    </source>
</evidence>
<dbReference type="Gene3D" id="1.10.40.30">
    <property type="entry name" value="Fumarase/aspartase (C-terminal domain)"/>
    <property type="match status" value="1"/>
</dbReference>
<keyword evidence="4 5" id="KW-0456">Lyase</keyword>
<dbReference type="HAMAP" id="MF_00006">
    <property type="entry name" value="Arg_succ_lyase"/>
    <property type="match status" value="1"/>
</dbReference>
<comment type="subcellular location">
    <subcellularLocation>
        <location evidence="5">Cytoplasm</location>
    </subcellularLocation>
</comment>
<dbReference type="Pfam" id="PF14698">
    <property type="entry name" value="ASL_C2"/>
    <property type="match status" value="1"/>
</dbReference>
<evidence type="ECO:0000256" key="1">
    <source>
        <dbReference type="ARBA" id="ARBA00004941"/>
    </source>
</evidence>
<dbReference type="PRINTS" id="PR00149">
    <property type="entry name" value="FUMRATELYASE"/>
</dbReference>
<evidence type="ECO:0000256" key="4">
    <source>
        <dbReference type="ARBA" id="ARBA00023239"/>
    </source>
</evidence>
<proteinExistence type="inferred from homology"/>